<accession>A0A1M4V353</accession>
<keyword evidence="5" id="KW-1185">Reference proteome</keyword>
<protein>
    <recommendedName>
        <fullName evidence="3">DUF4124 domain-containing protein</fullName>
    </recommendedName>
</protein>
<evidence type="ECO:0000313" key="5">
    <source>
        <dbReference type="Proteomes" id="UP000184327"/>
    </source>
</evidence>
<evidence type="ECO:0000313" key="4">
    <source>
        <dbReference type="EMBL" id="SHE63330.1"/>
    </source>
</evidence>
<dbReference type="EMBL" id="FQUZ01000005">
    <property type="protein sequence ID" value="SHE63330.1"/>
    <property type="molecule type" value="Genomic_DNA"/>
</dbReference>
<proteinExistence type="predicted"/>
<dbReference type="InterPro" id="IPR025392">
    <property type="entry name" value="DUF4124"/>
</dbReference>
<dbReference type="Proteomes" id="UP000184327">
    <property type="component" value="Unassembled WGS sequence"/>
</dbReference>
<gene>
    <name evidence="4" type="ORF">SAMN02745117_00577</name>
</gene>
<organism evidence="4 5">
    <name type="scientific">Lampropedia hyalina DSM 16112</name>
    <dbReference type="NCBI Taxonomy" id="1122156"/>
    <lineage>
        <taxon>Bacteria</taxon>
        <taxon>Pseudomonadati</taxon>
        <taxon>Pseudomonadota</taxon>
        <taxon>Betaproteobacteria</taxon>
        <taxon>Burkholderiales</taxon>
        <taxon>Comamonadaceae</taxon>
        <taxon>Lampropedia</taxon>
    </lineage>
</organism>
<evidence type="ECO:0000259" key="3">
    <source>
        <dbReference type="Pfam" id="PF13511"/>
    </source>
</evidence>
<feature type="coiled-coil region" evidence="1">
    <location>
        <begin position="145"/>
        <end position="204"/>
    </location>
</feature>
<feature type="domain" description="DUF4124" evidence="3">
    <location>
        <begin position="34"/>
        <end position="68"/>
    </location>
</feature>
<dbReference type="Pfam" id="PF13511">
    <property type="entry name" value="DUF4124"/>
    <property type="match status" value="1"/>
</dbReference>
<reference evidence="4 5" key="1">
    <citation type="submission" date="2016-11" db="EMBL/GenBank/DDBJ databases">
        <authorList>
            <person name="Jaros S."/>
            <person name="Januszkiewicz K."/>
            <person name="Wedrychowicz H."/>
        </authorList>
    </citation>
    <scope>NUCLEOTIDE SEQUENCE [LARGE SCALE GENOMIC DNA]</scope>
    <source>
        <strain evidence="4 5">DSM 16112</strain>
    </source>
</reference>
<dbReference type="STRING" id="1122156.SAMN02745117_00577"/>
<dbReference type="AlphaFoldDB" id="A0A1M4V353"/>
<evidence type="ECO:0000256" key="1">
    <source>
        <dbReference type="SAM" id="Coils"/>
    </source>
</evidence>
<evidence type="ECO:0000256" key="2">
    <source>
        <dbReference type="SAM" id="MobiDB-lite"/>
    </source>
</evidence>
<keyword evidence="1" id="KW-0175">Coiled coil</keyword>
<name>A0A1M4V353_9BURK</name>
<sequence>MVASSTAPTCLHQPVLSMTWRAVRAGGVGLVLSLPMLVHATTGVIYTCVDAQGRTLTSDRPILACIDRPQRILGAETGHEKGVLPPSYTEEERAQLRREEQERLERQREERDLRQRHRILLMRYPDKTSHDRARTAAKEQVGQVVATAETRLEELHQLQQKFQQELEFYAGDASKAPAALRRRLDENRQDIAEQEKLIANQQTEQQRIDSMYDAELQTLEQLWATGR</sequence>
<feature type="compositionally biased region" description="Basic and acidic residues" evidence="2">
    <location>
        <begin position="90"/>
        <end position="110"/>
    </location>
</feature>
<feature type="region of interest" description="Disordered" evidence="2">
    <location>
        <begin position="76"/>
        <end position="110"/>
    </location>
</feature>